<dbReference type="Gene3D" id="3.10.10.10">
    <property type="entry name" value="HIV Type 1 Reverse Transcriptase, subunit A, domain 1"/>
    <property type="match status" value="1"/>
</dbReference>
<keyword evidence="11" id="KW-0125">Carotenoid biosynthesis</keyword>
<keyword evidence="16" id="KW-0560">Oxidoreductase</keyword>
<proteinExistence type="inferred from homology"/>
<keyword evidence="7" id="KW-0645">Protease</keyword>
<evidence type="ECO:0000256" key="5">
    <source>
        <dbReference type="ARBA" id="ARBA00012789"/>
    </source>
</evidence>
<dbReference type="STRING" id="69332.A0A388LAB3"/>
<keyword evidence="10" id="KW-0540">Nuclease</keyword>
<dbReference type="InterPro" id="IPR000477">
    <property type="entry name" value="RT_dom"/>
</dbReference>
<feature type="region of interest" description="Disordered" evidence="22">
    <location>
        <begin position="1"/>
        <end position="58"/>
    </location>
</feature>
<dbReference type="PANTHER" id="PTHR37984:SF5">
    <property type="entry name" value="PROTEIN NYNRIN-LIKE"/>
    <property type="match status" value="1"/>
</dbReference>
<evidence type="ECO:0000256" key="22">
    <source>
        <dbReference type="SAM" id="MobiDB-lite"/>
    </source>
</evidence>
<dbReference type="Gene3D" id="3.50.50.60">
    <property type="entry name" value="FAD/NAD(P)-binding domain"/>
    <property type="match status" value="1"/>
</dbReference>
<evidence type="ECO:0000313" key="24">
    <source>
        <dbReference type="EMBL" id="GBG79224.1"/>
    </source>
</evidence>
<keyword evidence="25" id="KW-1185">Reference proteome</keyword>
<comment type="subcellular location">
    <subcellularLocation>
        <location evidence="1">Membrane</location>
        <topology evidence="1">Peripheral membrane protein</topology>
    </subcellularLocation>
    <subcellularLocation>
        <location evidence="2">Plastid</location>
        <location evidence="2">Chromoplast</location>
    </subcellularLocation>
</comment>
<comment type="catalytic activity">
    <reaction evidence="21">
        <text>2 a plastoquinone + 15-cis-phytoene = 9,9',15-tri-cis-zeta-carotene + 2 a plastoquinol</text>
        <dbReference type="Rhea" id="RHEA:30287"/>
        <dbReference type="Rhea" id="RHEA-COMP:9561"/>
        <dbReference type="Rhea" id="RHEA-COMP:9562"/>
        <dbReference type="ChEBI" id="CHEBI:17757"/>
        <dbReference type="ChEBI" id="CHEBI:27787"/>
        <dbReference type="ChEBI" id="CHEBI:48717"/>
        <dbReference type="ChEBI" id="CHEBI:62192"/>
        <dbReference type="EC" id="1.3.5.5"/>
    </reaction>
</comment>
<evidence type="ECO:0000256" key="12">
    <source>
        <dbReference type="ARBA" id="ARBA00022759"/>
    </source>
</evidence>
<dbReference type="GO" id="GO:0016166">
    <property type="term" value="F:phytoene dehydrogenase activity"/>
    <property type="evidence" value="ECO:0007669"/>
    <property type="project" value="InterPro"/>
</dbReference>
<comment type="pathway">
    <text evidence="3">Carotenoid biosynthesis; lycopene biosynthesis.</text>
</comment>
<evidence type="ECO:0000256" key="18">
    <source>
        <dbReference type="ARBA" id="ARBA00023268"/>
    </source>
</evidence>
<keyword evidence="8" id="KW-0808">Transferase</keyword>
<feature type="compositionally biased region" description="Low complexity" evidence="22">
    <location>
        <begin position="17"/>
        <end position="31"/>
    </location>
</feature>
<evidence type="ECO:0000256" key="11">
    <source>
        <dbReference type="ARBA" id="ARBA00022746"/>
    </source>
</evidence>
<dbReference type="Gene3D" id="3.30.70.270">
    <property type="match status" value="2"/>
</dbReference>
<evidence type="ECO:0000256" key="9">
    <source>
        <dbReference type="ARBA" id="ARBA00022695"/>
    </source>
</evidence>
<dbReference type="FunFam" id="3.30.70.270:FF:000020">
    <property type="entry name" value="Transposon Tf2-6 polyprotein-like Protein"/>
    <property type="match status" value="1"/>
</dbReference>
<dbReference type="AlphaFoldDB" id="A0A388LAB3"/>
<keyword evidence="15" id="KW-0695">RNA-directed DNA polymerase</keyword>
<dbReference type="EMBL" id="BFEA01000314">
    <property type="protein sequence ID" value="GBG79224.1"/>
    <property type="molecule type" value="Genomic_DNA"/>
</dbReference>
<evidence type="ECO:0000259" key="23">
    <source>
        <dbReference type="PROSITE" id="PS50878"/>
    </source>
</evidence>
<evidence type="ECO:0000256" key="7">
    <source>
        <dbReference type="ARBA" id="ARBA00022670"/>
    </source>
</evidence>
<gene>
    <name evidence="24" type="ORF">CBR_g29276</name>
</gene>
<dbReference type="GO" id="GO:0016117">
    <property type="term" value="P:carotenoid biosynthetic process"/>
    <property type="evidence" value="ECO:0007669"/>
    <property type="project" value="UniProtKB-KW"/>
</dbReference>
<reference evidence="24 25" key="1">
    <citation type="journal article" date="2018" name="Cell">
        <title>The Chara Genome: Secondary Complexity and Implications for Plant Terrestrialization.</title>
        <authorList>
            <person name="Nishiyama T."/>
            <person name="Sakayama H."/>
            <person name="Vries J.D."/>
            <person name="Buschmann H."/>
            <person name="Saint-Marcoux D."/>
            <person name="Ullrich K.K."/>
            <person name="Haas F.B."/>
            <person name="Vanderstraeten L."/>
            <person name="Becker D."/>
            <person name="Lang D."/>
            <person name="Vosolsobe S."/>
            <person name="Rombauts S."/>
            <person name="Wilhelmsson P.K.I."/>
            <person name="Janitza P."/>
            <person name="Kern R."/>
            <person name="Heyl A."/>
            <person name="Rumpler F."/>
            <person name="Villalobos L.I.A.C."/>
            <person name="Clay J.M."/>
            <person name="Skokan R."/>
            <person name="Toyoda A."/>
            <person name="Suzuki Y."/>
            <person name="Kagoshima H."/>
            <person name="Schijlen E."/>
            <person name="Tajeshwar N."/>
            <person name="Catarino B."/>
            <person name="Hetherington A.J."/>
            <person name="Saltykova A."/>
            <person name="Bonnot C."/>
            <person name="Breuninger H."/>
            <person name="Symeonidi A."/>
            <person name="Radhakrishnan G.V."/>
            <person name="Van Nieuwerburgh F."/>
            <person name="Deforce D."/>
            <person name="Chang C."/>
            <person name="Karol K.G."/>
            <person name="Hedrich R."/>
            <person name="Ulvskov P."/>
            <person name="Glockner G."/>
            <person name="Delwiche C.F."/>
            <person name="Petrasek J."/>
            <person name="Van de Peer Y."/>
            <person name="Friml J."/>
            <person name="Beilby M."/>
            <person name="Dolan L."/>
            <person name="Kohara Y."/>
            <person name="Sugano S."/>
            <person name="Fujiyama A."/>
            <person name="Delaux P.-M."/>
            <person name="Quint M."/>
            <person name="TheiBen G."/>
            <person name="Hagemann M."/>
            <person name="Harholt J."/>
            <person name="Dunand C."/>
            <person name="Zachgo S."/>
            <person name="Langdale J."/>
            <person name="Maumus F."/>
            <person name="Straeten D.V.D."/>
            <person name="Gould S.B."/>
            <person name="Rensing S.A."/>
        </authorList>
    </citation>
    <scope>NUCLEOTIDE SEQUENCE [LARGE SCALE GENOMIC DNA]</scope>
    <source>
        <strain evidence="24 25">S276</strain>
    </source>
</reference>
<dbReference type="Pfam" id="PF00078">
    <property type="entry name" value="RVT_1"/>
    <property type="match status" value="1"/>
</dbReference>
<evidence type="ECO:0000256" key="21">
    <source>
        <dbReference type="ARBA" id="ARBA00049319"/>
    </source>
</evidence>
<keyword evidence="13" id="KW-0378">Hydrolase</keyword>
<sequence>MHQAQTSSSLPHSTFAPLHSSPSSHSSSLSLVVNQPGPATGAVPSARSSATSAALGSDPAITGPNYSSPYMDKKAVTIPSRYDGKEDVESWINSMRPYFEVQATQRVNQSLILGTNVEPVVRGFLEVQAMQAGYSKIKLSEWLKVTLVTTLEDILVVQYKDPHAATRVRIQLDELKRSKWQGTMHKLQLHVNKLFAMLGLELTAQSCLDVVKGGCKVFSKIDLKFRYHQIEVGPADQHKNAFKTRDGLYEFTVMPFGLTNAPTTFQSLMDKILREQIGRFVVLYLDDILIFSKSIEEHIKHLEEVFTILKKTQLHLNLEKYEFERDSVIYLGHRLSAAGLEPEATKVEVIRNWPQPANIRELHSFLGLASYYGKFVPRFSIVARPLSRLTSKNVPYTWDATCETAFQALKEALVSYPVLRIANSKLTFVVTTDASQYGIGAVLQQDGGDGLRLEYYSKRMPSEKVTTSTYMRELYALRMALDHWKHYLLGRQFKVLSDYETLNCLSCRPFGCRNALSFGFSLALLLRIDESQVVGYAKLESFDGLAKGLCLQVGQTQAGCTLSGAAAAAAAILADADVEDDDVADDDVVDDDVADDDVADDDVADDDVANAGVVDANLWKGKCGLSEDSSGSEEEADDNSDFELRPEPAVPGTGYVGKRWTGRQRREGLRPAVMEPRVRETTLYNPQSDVECARVDPDVETLLQTRVDTDEEDANRAKAMADRETELVNKHMMEEEARHAAILTRREIERGLEQARVHQQQVNRALEVVEDGGEEEEEHQAEVGDDMEHEEGAEGMVQPEEGEEMEHQEEEEGMVQGGEEEEMRQEEEGDGLVQQEVQHDEVDTAREDEPPPTATTLFRELDIEDRLQWKQHSLVFAVPDKPGEFSRFDFPDVPAPLNGLVAILRNNDMLTFEEKMKFGFGLLPAIIQGQEYVEQQDCLSFSEWLRQQGVPERVNDEVFIAMAKALNFINPEELSATVILTALNRFLQERHGSKMAFLDGPPTTRLCEPMVEYVEKNGGQVKMNQRLQEILVGSDGTVAGFKLVGGEVVTGDVYVSAIPVDPLALLIPEQWKSDPYFQQLKGLEGVPVINIHLWFDRKLTTIDQLLFSRSPLLSVYADMSTTCKGYADENKSMLELVFAPAKDWIGRSDEDIVQATMMELERLFPTEIKADGSLARILKYKVVKTPRSVYKATRGRQSYRPAQRTPIKNLFLAGDFTMQRYLASMEGAVLSGKQCAEQIANMSRGVAPTTGLSLEENLQRIPELAMSGQ</sequence>
<keyword evidence="17" id="KW-0472">Membrane</keyword>
<dbReference type="InterPro" id="IPR043502">
    <property type="entry name" value="DNA/RNA_pol_sf"/>
</dbReference>
<dbReference type="Proteomes" id="UP000265515">
    <property type="component" value="Unassembled WGS sequence"/>
</dbReference>
<protein>
    <recommendedName>
        <fullName evidence="6">15-cis-phytoene desaturase, chloroplastic/chromoplastic</fullName>
        <ecNumber evidence="5">1.3.5.5</ecNumber>
    </recommendedName>
    <alternativeName>
        <fullName evidence="19">Phytoene dehydrogenase</fullName>
    </alternativeName>
    <alternativeName>
        <fullName evidence="20">Phytoene desaturase</fullName>
    </alternativeName>
</protein>
<feature type="region of interest" description="Disordered" evidence="22">
    <location>
        <begin position="770"/>
        <end position="828"/>
    </location>
</feature>
<dbReference type="CDD" id="cd01647">
    <property type="entry name" value="RT_LTR"/>
    <property type="match status" value="1"/>
</dbReference>
<keyword evidence="14" id="KW-0934">Plastid</keyword>
<dbReference type="InterPro" id="IPR043128">
    <property type="entry name" value="Rev_trsase/Diguanyl_cyclase"/>
</dbReference>
<evidence type="ECO:0000256" key="1">
    <source>
        <dbReference type="ARBA" id="ARBA00004170"/>
    </source>
</evidence>
<dbReference type="GO" id="GO:0006508">
    <property type="term" value="P:proteolysis"/>
    <property type="evidence" value="ECO:0007669"/>
    <property type="project" value="UniProtKB-KW"/>
</dbReference>
<dbReference type="FunFam" id="3.10.10.10:FF:000007">
    <property type="entry name" value="Retrovirus-related Pol polyprotein from transposon 17.6-like Protein"/>
    <property type="match status" value="1"/>
</dbReference>
<evidence type="ECO:0000256" key="20">
    <source>
        <dbReference type="ARBA" id="ARBA00032363"/>
    </source>
</evidence>
<evidence type="ECO:0000256" key="6">
    <source>
        <dbReference type="ARBA" id="ARBA00017354"/>
    </source>
</evidence>
<keyword evidence="12" id="KW-0255">Endonuclease</keyword>
<dbReference type="Gramene" id="GBG79224">
    <property type="protein sequence ID" value="GBG79224"/>
    <property type="gene ID" value="CBR_g29276"/>
</dbReference>
<evidence type="ECO:0000256" key="14">
    <source>
        <dbReference type="ARBA" id="ARBA00022904"/>
    </source>
</evidence>
<dbReference type="FunFam" id="3.30.70.270:FF:000003">
    <property type="entry name" value="Transposon Ty3-G Gag-Pol polyprotein"/>
    <property type="match status" value="1"/>
</dbReference>
<evidence type="ECO:0000256" key="2">
    <source>
        <dbReference type="ARBA" id="ARBA00004260"/>
    </source>
</evidence>
<evidence type="ECO:0000256" key="3">
    <source>
        <dbReference type="ARBA" id="ARBA00004900"/>
    </source>
</evidence>
<dbReference type="InterPro" id="IPR036188">
    <property type="entry name" value="FAD/NAD-bd_sf"/>
</dbReference>
<name>A0A388LAB3_CHABU</name>
<evidence type="ECO:0000256" key="16">
    <source>
        <dbReference type="ARBA" id="ARBA00023002"/>
    </source>
</evidence>
<dbReference type="SUPFAM" id="SSF51905">
    <property type="entry name" value="FAD/NAD(P)-binding domain"/>
    <property type="match status" value="1"/>
</dbReference>
<evidence type="ECO:0000256" key="13">
    <source>
        <dbReference type="ARBA" id="ARBA00022801"/>
    </source>
</evidence>
<comment type="caution">
    <text evidence="24">The sequence shown here is derived from an EMBL/GenBank/DDBJ whole genome shotgun (WGS) entry which is preliminary data.</text>
</comment>
<dbReference type="OrthoDB" id="5046242at2759"/>
<keyword evidence="9" id="KW-0548">Nucleotidyltransferase</keyword>
<dbReference type="PROSITE" id="PS50878">
    <property type="entry name" value="RT_POL"/>
    <property type="match status" value="1"/>
</dbReference>
<evidence type="ECO:0000256" key="15">
    <source>
        <dbReference type="ARBA" id="ARBA00022918"/>
    </source>
</evidence>
<dbReference type="GO" id="GO:0009509">
    <property type="term" value="C:chromoplast"/>
    <property type="evidence" value="ECO:0007669"/>
    <property type="project" value="UniProtKB-SubCell"/>
</dbReference>
<feature type="compositionally biased region" description="Polar residues" evidence="22">
    <location>
        <begin position="1"/>
        <end position="12"/>
    </location>
</feature>
<keyword evidence="18" id="KW-0511">Multifunctional enzyme</keyword>
<keyword evidence="14" id="KW-0957">Chromoplast</keyword>
<evidence type="ECO:0000256" key="8">
    <source>
        <dbReference type="ARBA" id="ARBA00022679"/>
    </source>
</evidence>
<dbReference type="Pfam" id="PF01593">
    <property type="entry name" value="Amino_oxidase"/>
    <property type="match status" value="1"/>
</dbReference>
<evidence type="ECO:0000313" key="25">
    <source>
        <dbReference type="Proteomes" id="UP000265515"/>
    </source>
</evidence>
<comment type="similarity">
    <text evidence="4">Belongs to the carotenoid/retinoid oxidoreductase family.</text>
</comment>
<dbReference type="UniPathway" id="UPA00803"/>
<dbReference type="InterPro" id="IPR002937">
    <property type="entry name" value="Amino_oxidase"/>
</dbReference>
<dbReference type="GO" id="GO:0004519">
    <property type="term" value="F:endonuclease activity"/>
    <property type="evidence" value="ECO:0007669"/>
    <property type="project" value="UniProtKB-KW"/>
</dbReference>
<feature type="region of interest" description="Disordered" evidence="22">
    <location>
        <begin position="624"/>
        <end position="658"/>
    </location>
</feature>
<dbReference type="InterPro" id="IPR041577">
    <property type="entry name" value="RT_RNaseH_2"/>
</dbReference>
<dbReference type="Pfam" id="PF17919">
    <property type="entry name" value="RT_RNaseH_2"/>
    <property type="match status" value="1"/>
</dbReference>
<dbReference type="GO" id="GO:0008233">
    <property type="term" value="F:peptidase activity"/>
    <property type="evidence" value="ECO:0007669"/>
    <property type="project" value="UniProtKB-KW"/>
</dbReference>
<feature type="compositionally biased region" description="Acidic residues" evidence="22">
    <location>
        <begin position="630"/>
        <end position="641"/>
    </location>
</feature>
<dbReference type="FunFam" id="3.50.50.60:FF:000091">
    <property type="entry name" value="15-cis-phytoene desaturase, chloroplastic/chromoplastic"/>
    <property type="match status" value="1"/>
</dbReference>
<dbReference type="EC" id="1.3.5.5" evidence="5"/>
<dbReference type="InterPro" id="IPR014102">
    <property type="entry name" value="Phytoene_desaturase"/>
</dbReference>
<evidence type="ECO:0000256" key="4">
    <source>
        <dbReference type="ARBA" id="ARBA00006046"/>
    </source>
</evidence>
<dbReference type="InterPro" id="IPR050951">
    <property type="entry name" value="Retrovirus_Pol_polyprotein"/>
</dbReference>
<dbReference type="PANTHER" id="PTHR37984">
    <property type="entry name" value="PROTEIN CBG26694"/>
    <property type="match status" value="1"/>
</dbReference>
<dbReference type="SUPFAM" id="SSF56672">
    <property type="entry name" value="DNA/RNA polymerases"/>
    <property type="match status" value="1"/>
</dbReference>
<dbReference type="GO" id="GO:0016020">
    <property type="term" value="C:membrane"/>
    <property type="evidence" value="ECO:0007669"/>
    <property type="project" value="UniProtKB-SubCell"/>
</dbReference>
<feature type="domain" description="Reverse transcriptase" evidence="23">
    <location>
        <begin position="140"/>
        <end position="335"/>
    </location>
</feature>
<evidence type="ECO:0000256" key="19">
    <source>
        <dbReference type="ARBA" id="ARBA00031986"/>
    </source>
</evidence>
<organism evidence="24 25">
    <name type="scientific">Chara braunii</name>
    <name type="common">Braun's stonewort</name>
    <dbReference type="NCBI Taxonomy" id="69332"/>
    <lineage>
        <taxon>Eukaryota</taxon>
        <taxon>Viridiplantae</taxon>
        <taxon>Streptophyta</taxon>
        <taxon>Charophyceae</taxon>
        <taxon>Charales</taxon>
        <taxon>Characeae</taxon>
        <taxon>Chara</taxon>
    </lineage>
</organism>
<accession>A0A388LAB3</accession>
<evidence type="ECO:0000256" key="17">
    <source>
        <dbReference type="ARBA" id="ARBA00023136"/>
    </source>
</evidence>
<feature type="compositionally biased region" description="Acidic residues" evidence="22">
    <location>
        <begin position="800"/>
        <end position="828"/>
    </location>
</feature>
<dbReference type="GO" id="GO:0003964">
    <property type="term" value="F:RNA-directed DNA polymerase activity"/>
    <property type="evidence" value="ECO:0007669"/>
    <property type="project" value="UniProtKB-KW"/>
</dbReference>
<feature type="compositionally biased region" description="Acidic residues" evidence="22">
    <location>
        <begin position="770"/>
        <end position="793"/>
    </location>
</feature>
<evidence type="ECO:0000256" key="10">
    <source>
        <dbReference type="ARBA" id="ARBA00022722"/>
    </source>
</evidence>
<dbReference type="NCBIfam" id="TIGR02731">
    <property type="entry name" value="phytoene_desat"/>
    <property type="match status" value="1"/>
</dbReference>